<organism evidence="2 3">
    <name type="scientific">Atta colombica</name>
    <dbReference type="NCBI Taxonomy" id="520822"/>
    <lineage>
        <taxon>Eukaryota</taxon>
        <taxon>Metazoa</taxon>
        <taxon>Ecdysozoa</taxon>
        <taxon>Arthropoda</taxon>
        <taxon>Hexapoda</taxon>
        <taxon>Insecta</taxon>
        <taxon>Pterygota</taxon>
        <taxon>Neoptera</taxon>
        <taxon>Endopterygota</taxon>
        <taxon>Hymenoptera</taxon>
        <taxon>Apocrita</taxon>
        <taxon>Aculeata</taxon>
        <taxon>Formicoidea</taxon>
        <taxon>Formicidae</taxon>
        <taxon>Myrmicinae</taxon>
        <taxon>Atta</taxon>
    </lineage>
</organism>
<proteinExistence type="predicted"/>
<dbReference type="AlphaFoldDB" id="A0A195B1N9"/>
<dbReference type="EMBL" id="KQ976662">
    <property type="protein sequence ID" value="KYM78386.1"/>
    <property type="molecule type" value="Genomic_DNA"/>
</dbReference>
<name>A0A195B1N9_9HYME</name>
<evidence type="ECO:0000313" key="3">
    <source>
        <dbReference type="Proteomes" id="UP000078540"/>
    </source>
</evidence>
<feature type="region of interest" description="Disordered" evidence="1">
    <location>
        <begin position="1"/>
        <end position="47"/>
    </location>
</feature>
<evidence type="ECO:0000313" key="2">
    <source>
        <dbReference type="EMBL" id="KYM78386.1"/>
    </source>
</evidence>
<reference evidence="2 3" key="1">
    <citation type="submission" date="2015-09" db="EMBL/GenBank/DDBJ databases">
        <title>Atta colombica WGS genome.</title>
        <authorList>
            <person name="Nygaard S."/>
            <person name="Hu H."/>
            <person name="Boomsma J."/>
            <person name="Zhang G."/>
        </authorList>
    </citation>
    <scope>NUCLEOTIDE SEQUENCE [LARGE SCALE GENOMIC DNA]</scope>
    <source>
        <strain evidence="2">Treedump-2</strain>
        <tissue evidence="2">Whole body</tissue>
    </source>
</reference>
<protein>
    <submittedName>
        <fullName evidence="2">Uncharacterized protein</fullName>
    </submittedName>
</protein>
<evidence type="ECO:0000256" key="1">
    <source>
        <dbReference type="SAM" id="MobiDB-lite"/>
    </source>
</evidence>
<sequence>DGRASARSIEARPVPPPRATAAATSPLHFRDSLLPRPPGDPPTANHSPLLSALATLSRAYSLRENESLSLSISLVLFNSLQLFGSLSLSLSLSRSFPFANAGLQLPLDGPGVSTALEED</sequence>
<gene>
    <name evidence="2" type="ORF">ALC53_11041</name>
</gene>
<keyword evidence="3" id="KW-1185">Reference proteome</keyword>
<dbReference type="Proteomes" id="UP000078540">
    <property type="component" value="Unassembled WGS sequence"/>
</dbReference>
<accession>A0A195B1N9</accession>
<feature type="non-terminal residue" evidence="2">
    <location>
        <position position="1"/>
    </location>
</feature>